<keyword evidence="5 7" id="KW-0378">Hydrolase</keyword>
<dbReference type="GO" id="GO:0046872">
    <property type="term" value="F:metal ion binding"/>
    <property type="evidence" value="ECO:0007669"/>
    <property type="project" value="UniProtKB-KW"/>
</dbReference>
<evidence type="ECO:0000313" key="10">
    <source>
        <dbReference type="Proteomes" id="UP000243978"/>
    </source>
</evidence>
<sequence>MLEIHQFPHPPLQNYGVLVHDPQSGETAAIDAGHGTSYLDAIKQTGWRVTQIWVTHHHHDHVAGLGELKQATEATVHGPDGIDGVDIVLSGGDAFNLGQYRVDVIHTPGHTMDMLNFHIASEGIVFVGDTLFVMGCGRLTEGSPADMWPSLQKLMALPPETQIYCSHEYTLTNARFAITVDPDNIALKTRLLDVEQLAEQGDPAVPSTLKAELETNPFLRAADPGIRAQLGMTEASDLDVFAELRRRKDAF</sequence>
<dbReference type="InterPro" id="IPR050110">
    <property type="entry name" value="Glyoxalase_II_hydrolase"/>
</dbReference>
<dbReference type="Pfam" id="PF00753">
    <property type="entry name" value="Lactamase_B"/>
    <property type="match status" value="1"/>
</dbReference>
<dbReference type="Gene3D" id="3.60.15.10">
    <property type="entry name" value="Ribonuclease Z/Hydroxyacylglutathione hydrolase-like"/>
    <property type="match status" value="1"/>
</dbReference>
<comment type="pathway">
    <text evidence="2 7">Secondary metabolite metabolism; methylglyoxal degradation; (R)-lactate from methylglyoxal: step 2/2.</text>
</comment>
<dbReference type="HAMAP" id="MF_01374">
    <property type="entry name" value="Glyoxalase_2"/>
    <property type="match status" value="1"/>
</dbReference>
<gene>
    <name evidence="7" type="primary">gloB</name>
    <name evidence="9" type="ORF">C8N43_0681</name>
</gene>
<name>A0A2T6BIZ3_9RHOB</name>
<dbReference type="GO" id="GO:0019243">
    <property type="term" value="P:methylglyoxal catabolic process to D-lactate via S-lactoyl-glutathione"/>
    <property type="evidence" value="ECO:0007669"/>
    <property type="project" value="UniProtKB-UniRule"/>
</dbReference>
<dbReference type="PANTHER" id="PTHR43705:SF1">
    <property type="entry name" value="HYDROXYACYLGLUTATHIONE HYDROLASE GLOB"/>
    <property type="match status" value="1"/>
</dbReference>
<feature type="binding site" evidence="7">
    <location>
        <position position="167"/>
    </location>
    <ligand>
        <name>Zn(2+)</name>
        <dbReference type="ChEBI" id="CHEBI:29105"/>
        <label>2</label>
    </ligand>
</feature>
<keyword evidence="4 7" id="KW-0479">Metal-binding</keyword>
<feature type="binding site" evidence="7">
    <location>
        <position position="110"/>
    </location>
    <ligand>
        <name>Zn(2+)</name>
        <dbReference type="ChEBI" id="CHEBI:29105"/>
        <label>1</label>
    </ligand>
</feature>
<accession>A0A2T6BIZ3</accession>
<feature type="binding site" evidence="7">
    <location>
        <position position="129"/>
    </location>
    <ligand>
        <name>Zn(2+)</name>
        <dbReference type="ChEBI" id="CHEBI:29105"/>
        <label>1</label>
    </ligand>
</feature>
<feature type="binding site" evidence="7">
    <location>
        <position position="56"/>
    </location>
    <ligand>
        <name>Zn(2+)</name>
        <dbReference type="ChEBI" id="CHEBI:29105"/>
        <label>1</label>
    </ligand>
</feature>
<feature type="binding site" evidence="7">
    <location>
        <position position="129"/>
    </location>
    <ligand>
        <name>Zn(2+)</name>
        <dbReference type="ChEBI" id="CHEBI:29105"/>
        <label>2</label>
    </ligand>
</feature>
<dbReference type="InterPro" id="IPR036866">
    <property type="entry name" value="RibonucZ/Hydroxyglut_hydro"/>
</dbReference>
<comment type="caution">
    <text evidence="9">The sequence shown here is derived from an EMBL/GenBank/DDBJ whole genome shotgun (WGS) entry which is preliminary data.</text>
</comment>
<comment type="similarity">
    <text evidence="3 7">Belongs to the metallo-beta-lactamase superfamily. Glyoxalase II family.</text>
</comment>
<comment type="catalytic activity">
    <reaction evidence="1 7">
        <text>an S-(2-hydroxyacyl)glutathione + H2O = a 2-hydroxy carboxylate + glutathione + H(+)</text>
        <dbReference type="Rhea" id="RHEA:21864"/>
        <dbReference type="ChEBI" id="CHEBI:15377"/>
        <dbReference type="ChEBI" id="CHEBI:15378"/>
        <dbReference type="ChEBI" id="CHEBI:57925"/>
        <dbReference type="ChEBI" id="CHEBI:58896"/>
        <dbReference type="ChEBI" id="CHEBI:71261"/>
        <dbReference type="EC" id="3.1.2.6"/>
    </reaction>
</comment>
<reference evidence="9 10" key="1">
    <citation type="submission" date="2018-04" db="EMBL/GenBank/DDBJ databases">
        <title>Genomic Encyclopedia of Archaeal and Bacterial Type Strains, Phase II (KMG-II): from individual species to whole genera.</title>
        <authorList>
            <person name="Goeker M."/>
        </authorList>
    </citation>
    <scope>NUCLEOTIDE SEQUENCE [LARGE SCALE GENOMIC DNA]</scope>
    <source>
        <strain evidence="9 10">DSM 100977</strain>
    </source>
</reference>
<organism evidence="9 10">
    <name type="scientific">Litoreibacter ponti</name>
    <dbReference type="NCBI Taxonomy" id="1510457"/>
    <lineage>
        <taxon>Bacteria</taxon>
        <taxon>Pseudomonadati</taxon>
        <taxon>Pseudomonadota</taxon>
        <taxon>Alphaproteobacteria</taxon>
        <taxon>Rhodobacterales</taxon>
        <taxon>Roseobacteraceae</taxon>
        <taxon>Litoreibacter</taxon>
    </lineage>
</organism>
<protein>
    <recommendedName>
        <fullName evidence="7">Hydroxyacylglutathione hydrolase</fullName>
        <ecNumber evidence="7">3.1.2.6</ecNumber>
    </recommendedName>
    <alternativeName>
        <fullName evidence="7">Glyoxalase II</fullName>
        <shortName evidence="7">Glx II</shortName>
    </alternativeName>
</protein>
<comment type="function">
    <text evidence="7">Thiolesterase that catalyzes the hydrolysis of S-D-lactoyl-glutathione to form glutathione and D-lactic acid.</text>
</comment>
<dbReference type="CDD" id="cd07723">
    <property type="entry name" value="hydroxyacylglutathione_hydrolase_MBL-fold"/>
    <property type="match status" value="1"/>
</dbReference>
<evidence type="ECO:0000256" key="6">
    <source>
        <dbReference type="ARBA" id="ARBA00022833"/>
    </source>
</evidence>
<feature type="domain" description="Metallo-beta-lactamase" evidence="8">
    <location>
        <begin position="13"/>
        <end position="167"/>
    </location>
</feature>
<dbReference type="EMBL" id="QBKS01000001">
    <property type="protein sequence ID" value="PTX56031.1"/>
    <property type="molecule type" value="Genomic_DNA"/>
</dbReference>
<dbReference type="InterPro" id="IPR001279">
    <property type="entry name" value="Metallo-B-lactamas"/>
</dbReference>
<dbReference type="UniPathway" id="UPA00619">
    <property type="reaction ID" value="UER00676"/>
</dbReference>
<dbReference type="RefSeq" id="WP_107844265.1">
    <property type="nucleotide sequence ID" value="NZ_QBKS01000001.1"/>
</dbReference>
<proteinExistence type="inferred from homology"/>
<dbReference type="OrthoDB" id="9802248at2"/>
<evidence type="ECO:0000256" key="4">
    <source>
        <dbReference type="ARBA" id="ARBA00022723"/>
    </source>
</evidence>
<keyword evidence="10" id="KW-1185">Reference proteome</keyword>
<evidence type="ECO:0000259" key="8">
    <source>
        <dbReference type="SMART" id="SM00849"/>
    </source>
</evidence>
<keyword evidence="6 7" id="KW-0862">Zinc</keyword>
<evidence type="ECO:0000256" key="7">
    <source>
        <dbReference type="HAMAP-Rule" id="MF_01374"/>
    </source>
</evidence>
<dbReference type="InterPro" id="IPR035680">
    <property type="entry name" value="Clx_II_MBL"/>
</dbReference>
<dbReference type="AlphaFoldDB" id="A0A2T6BIZ3"/>
<feature type="binding site" evidence="7">
    <location>
        <position position="58"/>
    </location>
    <ligand>
        <name>Zn(2+)</name>
        <dbReference type="ChEBI" id="CHEBI:29105"/>
        <label>1</label>
    </ligand>
</feature>
<feature type="binding site" evidence="7">
    <location>
        <position position="60"/>
    </location>
    <ligand>
        <name>Zn(2+)</name>
        <dbReference type="ChEBI" id="CHEBI:29105"/>
        <label>2</label>
    </ligand>
</feature>
<evidence type="ECO:0000256" key="3">
    <source>
        <dbReference type="ARBA" id="ARBA00006759"/>
    </source>
</evidence>
<evidence type="ECO:0000256" key="2">
    <source>
        <dbReference type="ARBA" id="ARBA00004963"/>
    </source>
</evidence>
<dbReference type="GO" id="GO:0004416">
    <property type="term" value="F:hydroxyacylglutathione hydrolase activity"/>
    <property type="evidence" value="ECO:0007669"/>
    <property type="project" value="UniProtKB-UniRule"/>
</dbReference>
<comment type="cofactor">
    <cofactor evidence="7">
        <name>Zn(2+)</name>
        <dbReference type="ChEBI" id="CHEBI:29105"/>
    </cofactor>
    <text evidence="7">Binds 2 Zn(2+) ions per subunit.</text>
</comment>
<dbReference type="Proteomes" id="UP000243978">
    <property type="component" value="Unassembled WGS sequence"/>
</dbReference>
<dbReference type="InterPro" id="IPR017782">
    <property type="entry name" value="Hydroxyacylglutathione_Hdrlase"/>
</dbReference>
<dbReference type="PIRSF" id="PIRSF005457">
    <property type="entry name" value="Glx"/>
    <property type="match status" value="1"/>
</dbReference>
<evidence type="ECO:0000256" key="1">
    <source>
        <dbReference type="ARBA" id="ARBA00001623"/>
    </source>
</evidence>
<evidence type="ECO:0000313" key="9">
    <source>
        <dbReference type="EMBL" id="PTX56031.1"/>
    </source>
</evidence>
<feature type="binding site" evidence="7">
    <location>
        <position position="61"/>
    </location>
    <ligand>
        <name>Zn(2+)</name>
        <dbReference type="ChEBI" id="CHEBI:29105"/>
        <label>2</label>
    </ligand>
</feature>
<evidence type="ECO:0000256" key="5">
    <source>
        <dbReference type="ARBA" id="ARBA00022801"/>
    </source>
</evidence>
<dbReference type="EC" id="3.1.2.6" evidence="7"/>
<dbReference type="InterPro" id="IPR032282">
    <property type="entry name" value="HAGH_C"/>
</dbReference>
<dbReference type="SMART" id="SM00849">
    <property type="entry name" value="Lactamase_B"/>
    <property type="match status" value="1"/>
</dbReference>
<dbReference type="Pfam" id="PF16123">
    <property type="entry name" value="HAGH_C"/>
    <property type="match status" value="1"/>
</dbReference>
<dbReference type="NCBIfam" id="TIGR03413">
    <property type="entry name" value="GSH_gloB"/>
    <property type="match status" value="1"/>
</dbReference>
<comment type="subunit">
    <text evidence="7">Monomer.</text>
</comment>
<dbReference type="PANTHER" id="PTHR43705">
    <property type="entry name" value="HYDROXYACYLGLUTATHIONE HYDROLASE"/>
    <property type="match status" value="1"/>
</dbReference>
<dbReference type="SUPFAM" id="SSF56281">
    <property type="entry name" value="Metallo-hydrolase/oxidoreductase"/>
    <property type="match status" value="1"/>
</dbReference>